<dbReference type="Pfam" id="PF11267">
    <property type="entry name" value="DUF3067"/>
    <property type="match status" value="1"/>
</dbReference>
<accession>A0A8S1IX17</accession>
<dbReference type="InterPro" id="IPR021420">
    <property type="entry name" value="DUF3067"/>
</dbReference>
<protein>
    <recommendedName>
        <fullName evidence="4">DUF3067 family protein</fullName>
    </recommendedName>
</protein>
<proteinExistence type="predicted"/>
<reference evidence="2" key="1">
    <citation type="submission" date="2020-12" db="EMBL/GenBank/DDBJ databases">
        <authorList>
            <person name="Iha C."/>
        </authorList>
    </citation>
    <scope>NUCLEOTIDE SEQUENCE</scope>
</reference>
<dbReference type="OrthoDB" id="5234at2759"/>
<evidence type="ECO:0008006" key="4">
    <source>
        <dbReference type="Google" id="ProtNLM"/>
    </source>
</evidence>
<evidence type="ECO:0000256" key="1">
    <source>
        <dbReference type="SAM" id="MobiDB-lite"/>
    </source>
</evidence>
<sequence>MGLAATSAGFGRAPQQRPCPSMHPPACPAPGRGGRPVAPLRAAPDAPGMDDARRGLDRMMEAPGISGRELRQLVYDKWGRSYDVRIHKRGPRTYLQVMWKYLEQQSFPLTEAEYQEQLDAVAYVLTEWGAASTVRQGIAAARRSGPGYTGGGGAKAVAIPLAVDLEGERGAEWGM</sequence>
<name>A0A8S1IX17_9CHLO</name>
<evidence type="ECO:0000313" key="2">
    <source>
        <dbReference type="EMBL" id="CAD7695745.1"/>
    </source>
</evidence>
<comment type="caution">
    <text evidence="2">The sequence shown here is derived from an EMBL/GenBank/DDBJ whole genome shotgun (WGS) entry which is preliminary data.</text>
</comment>
<gene>
    <name evidence="2" type="ORF">OSTQU699_LOCUS1106</name>
</gene>
<feature type="compositionally biased region" description="Low complexity" evidence="1">
    <location>
        <begin position="35"/>
        <end position="44"/>
    </location>
</feature>
<dbReference type="AlphaFoldDB" id="A0A8S1IX17"/>
<dbReference type="PANTHER" id="PTHR35126">
    <property type="entry name" value="SLR0598 PROTEIN"/>
    <property type="match status" value="1"/>
</dbReference>
<keyword evidence="3" id="KW-1185">Reference proteome</keyword>
<dbReference type="PANTHER" id="PTHR35126:SF1">
    <property type="entry name" value="DUF3067 DOMAIN-CONTAINING PROTEIN"/>
    <property type="match status" value="1"/>
</dbReference>
<feature type="region of interest" description="Disordered" evidence="1">
    <location>
        <begin position="1"/>
        <end position="49"/>
    </location>
</feature>
<dbReference type="Gene3D" id="3.30.428.40">
    <property type="entry name" value="Protein of unknown function DUF3067"/>
    <property type="match status" value="1"/>
</dbReference>
<dbReference type="Proteomes" id="UP000708148">
    <property type="component" value="Unassembled WGS sequence"/>
</dbReference>
<dbReference type="EMBL" id="CAJHUC010000384">
    <property type="protein sequence ID" value="CAD7695745.1"/>
    <property type="molecule type" value="Genomic_DNA"/>
</dbReference>
<organism evidence="2 3">
    <name type="scientific">Ostreobium quekettii</name>
    <dbReference type="NCBI Taxonomy" id="121088"/>
    <lineage>
        <taxon>Eukaryota</taxon>
        <taxon>Viridiplantae</taxon>
        <taxon>Chlorophyta</taxon>
        <taxon>core chlorophytes</taxon>
        <taxon>Ulvophyceae</taxon>
        <taxon>TCBD clade</taxon>
        <taxon>Bryopsidales</taxon>
        <taxon>Ostreobineae</taxon>
        <taxon>Ostreobiaceae</taxon>
        <taxon>Ostreobium</taxon>
    </lineage>
</organism>
<evidence type="ECO:0000313" key="3">
    <source>
        <dbReference type="Proteomes" id="UP000708148"/>
    </source>
</evidence>